<dbReference type="InterPro" id="IPR012337">
    <property type="entry name" value="RNaseH-like_sf"/>
</dbReference>
<protein>
    <submittedName>
        <fullName evidence="3">Oidioi.mRNA.OKI2018_I69.PAR.g10252.t1.cds</fullName>
    </submittedName>
</protein>
<keyword evidence="4" id="KW-1185">Reference proteome</keyword>
<reference evidence="3 4" key="1">
    <citation type="submission" date="2021-04" db="EMBL/GenBank/DDBJ databases">
        <authorList>
            <person name="Bliznina A."/>
        </authorList>
    </citation>
    <scope>NUCLEOTIDE SEQUENCE [LARGE SCALE GENOMIC DNA]</scope>
</reference>
<dbReference type="InterPro" id="IPR008906">
    <property type="entry name" value="HATC_C_dom"/>
</dbReference>
<gene>
    <name evidence="3" type="ORF">OKIOD_LOCUS1810</name>
</gene>
<feature type="region of interest" description="Disordered" evidence="1">
    <location>
        <begin position="575"/>
        <end position="597"/>
    </location>
</feature>
<accession>A0ABN7RXJ9</accession>
<feature type="region of interest" description="Disordered" evidence="1">
    <location>
        <begin position="25"/>
        <end position="57"/>
    </location>
</feature>
<organism evidence="3 4">
    <name type="scientific">Oikopleura dioica</name>
    <name type="common">Tunicate</name>
    <dbReference type="NCBI Taxonomy" id="34765"/>
    <lineage>
        <taxon>Eukaryota</taxon>
        <taxon>Metazoa</taxon>
        <taxon>Chordata</taxon>
        <taxon>Tunicata</taxon>
        <taxon>Appendicularia</taxon>
        <taxon>Copelata</taxon>
        <taxon>Oikopleuridae</taxon>
        <taxon>Oikopleura</taxon>
    </lineage>
</organism>
<dbReference type="Pfam" id="PF05699">
    <property type="entry name" value="Dimer_Tnp_hAT"/>
    <property type="match status" value="1"/>
</dbReference>
<evidence type="ECO:0000313" key="4">
    <source>
        <dbReference type="Proteomes" id="UP001158576"/>
    </source>
</evidence>
<feature type="compositionally biased region" description="Polar residues" evidence="1">
    <location>
        <begin position="583"/>
        <end position="595"/>
    </location>
</feature>
<feature type="domain" description="HAT C-terminal dimerisation" evidence="2">
    <location>
        <begin position="649"/>
        <end position="706"/>
    </location>
</feature>
<evidence type="ECO:0000256" key="1">
    <source>
        <dbReference type="SAM" id="MobiDB-lite"/>
    </source>
</evidence>
<dbReference type="EMBL" id="OU015568">
    <property type="protein sequence ID" value="CAG5082993.1"/>
    <property type="molecule type" value="Genomic_DNA"/>
</dbReference>
<dbReference type="SUPFAM" id="SSF53098">
    <property type="entry name" value="Ribonuclease H-like"/>
    <property type="match status" value="1"/>
</dbReference>
<proteinExistence type="predicted"/>
<evidence type="ECO:0000259" key="2">
    <source>
        <dbReference type="Pfam" id="PF05699"/>
    </source>
</evidence>
<name>A0ABN7RXJ9_OIKDI</name>
<evidence type="ECO:0000313" key="3">
    <source>
        <dbReference type="EMBL" id="CAG5082993.1"/>
    </source>
</evidence>
<dbReference type="Proteomes" id="UP001158576">
    <property type="component" value="Chromosome PAR"/>
</dbReference>
<sequence>MDAENNFTYYLRCVGPCRNNNEPFSVKESESTGIKTGNVGRHAKRYHAPLTNDSNEKEREMAKVQEDREQAAVHFRPRRKISKKVIAKFCDSAVSLVSDKHVSFRLLESEQFEAIIQNAFVAGGGNPDDSKQLDVSYNKIRTILFTSHLEMLNFLQKVLPILAKRGAISLEIDTKYTGRTTSGDLEVSALGTLLVFYDSTTDKRVTYLLQYAPITDKTDVACAMEVEEALAEYGIKDYQRLLGVICDGGQRGVAEYISIKAAICGAHSGIRAFDGMIQNAESYASLDSDLHKDFLSFVSHCRNGLFFKEKKKLKLEPTDFSSVNQYFAHEDISEDEKERIFKLRHDTSEMTADEIKKRAAKIQGFPLITSDNGIRWNKKEENLKVLVSWSPKLEDLSKSDHPYAYLIPQRVSFPDLDFIKSLSFLTSDLMKYVRILEHSESKVSDQLLIFEEMLIYCTKENDKRLTSIRQKQFHAKLRQGLFIKLMKMIFGGFYESEESFVDGKEPARATDLNLACLYLTPSKYTCSFRRLRNELAKGDAPIFARNIKLVEKNSAEFMKKGKDFIWHMDKELKEVDDKEKQTTPEGSGSSSQLNPNDDFKIVKSAASLTVRLSPLEEEYVQYEGKIGSEEWEEITGGIVETSPHFIHKKLTAFWKAMSTRFPRLSAAALQCINCPGSSCDLEREFSQTTRDSMDPCRNRLKNETILFIRQFRDAQKLKTAILQYCRENNIKFE</sequence>